<dbReference type="GO" id="GO:0004735">
    <property type="term" value="F:pyrroline-5-carboxylate reductase activity"/>
    <property type="evidence" value="ECO:0007669"/>
    <property type="project" value="InterPro"/>
</dbReference>
<dbReference type="InterPro" id="IPR008927">
    <property type="entry name" value="6-PGluconate_DH-like_C_sf"/>
</dbReference>
<feature type="binding site" evidence="2">
    <location>
        <begin position="19"/>
        <end position="24"/>
    </location>
    <ligand>
        <name>NADP(+)</name>
        <dbReference type="ChEBI" id="CHEBI:58349"/>
    </ligand>
</feature>
<reference evidence="5 6" key="1">
    <citation type="submission" date="2018-02" db="EMBL/GenBank/DDBJ databases">
        <title>The genomes of Aspergillus section Nigri reveals drivers in fungal speciation.</title>
        <authorList>
            <consortium name="DOE Joint Genome Institute"/>
            <person name="Vesth T.C."/>
            <person name="Nybo J."/>
            <person name="Theobald S."/>
            <person name="Brandl J."/>
            <person name="Frisvad J.C."/>
            <person name="Nielsen K.F."/>
            <person name="Lyhne E.K."/>
            <person name="Kogle M.E."/>
            <person name="Kuo A."/>
            <person name="Riley R."/>
            <person name="Clum A."/>
            <person name="Nolan M."/>
            <person name="Lipzen A."/>
            <person name="Salamov A."/>
            <person name="Henrissat B."/>
            <person name="Wiebenga A."/>
            <person name="De vries R.P."/>
            <person name="Grigoriev I.V."/>
            <person name="Mortensen U.H."/>
            <person name="Andersen M.R."/>
            <person name="Baker S.E."/>
        </authorList>
    </citation>
    <scope>NUCLEOTIDE SEQUENCE [LARGE SCALE GENOMIC DNA]</scope>
    <source>
        <strain evidence="5 6">CBS 121057</strain>
    </source>
</reference>
<dbReference type="Proteomes" id="UP000248423">
    <property type="component" value="Unassembled WGS sequence"/>
</dbReference>
<keyword evidence="2" id="KW-0521">NADP</keyword>
<dbReference type="InterPro" id="IPR036291">
    <property type="entry name" value="NAD(P)-bd_dom_sf"/>
</dbReference>
<evidence type="ECO:0000313" key="6">
    <source>
        <dbReference type="Proteomes" id="UP000248423"/>
    </source>
</evidence>
<dbReference type="EMBL" id="KZ826444">
    <property type="protein sequence ID" value="PYI00586.1"/>
    <property type="molecule type" value="Genomic_DNA"/>
</dbReference>
<dbReference type="SUPFAM" id="SSF51735">
    <property type="entry name" value="NAD(P)-binding Rossmann-fold domains"/>
    <property type="match status" value="1"/>
</dbReference>
<dbReference type="PANTHER" id="PTHR11645:SF21">
    <property type="entry name" value="HYPOTHETICAL PYRROLINE-5-CARBOXYLATE REDUCTASE (EUROFUNG)"/>
    <property type="match status" value="1"/>
</dbReference>
<feature type="domain" description="Pyrroline-5-carboxylate reductase catalytic N-terminal" evidence="3">
    <location>
        <begin position="16"/>
        <end position="120"/>
    </location>
</feature>
<dbReference type="InterPro" id="IPR029036">
    <property type="entry name" value="P5CR_dimer"/>
</dbReference>
<proteinExistence type="inferred from homology"/>
<evidence type="ECO:0000259" key="4">
    <source>
        <dbReference type="Pfam" id="PF14748"/>
    </source>
</evidence>
<dbReference type="Gene3D" id="3.40.50.720">
    <property type="entry name" value="NAD(P)-binding Rossmann-like Domain"/>
    <property type="match status" value="1"/>
</dbReference>
<sequence>MVTQLPSPAGKKQLTLAFIGCGNMGSSILSGLLSATRTQEGKITHFIVSTKTSASAERLRKEYAADLFRVDIAHDANLLAIRQADIVLLACKPFLAKGILSAHGIADAMAGKLVISIMAGMTPGDILGCLGDGDGDTEDREGKKVRIVRAMPNVAARLGKSMTVVEVPEADGDGNGGIGEEEVEVVEWVFGVIGKVKFLTPELFDVGTMLVGASIGVMTVPVEGVLDGCVVEGLRRGEALEMMAQTLEGMAALLREGVHPAVLRESISSPRGCTIQGVMTVERAGVRAKFADAMIDGTRHLRGAKR</sequence>
<evidence type="ECO:0000256" key="1">
    <source>
        <dbReference type="ARBA" id="ARBA00005525"/>
    </source>
</evidence>
<feature type="binding site" evidence="2">
    <location>
        <begin position="90"/>
        <end position="93"/>
    </location>
    <ligand>
        <name>NADP(+)</name>
        <dbReference type="ChEBI" id="CHEBI:58349"/>
    </ligand>
</feature>
<evidence type="ECO:0000259" key="3">
    <source>
        <dbReference type="Pfam" id="PF03807"/>
    </source>
</evidence>
<protein>
    <submittedName>
        <fullName evidence="5">Pyrroline-5-carboxylate reductase</fullName>
    </submittedName>
</protein>
<dbReference type="InterPro" id="IPR028939">
    <property type="entry name" value="P5C_Rdtase_cat_N"/>
</dbReference>
<dbReference type="Gene3D" id="1.10.3730.10">
    <property type="entry name" value="ProC C-terminal domain-like"/>
    <property type="match status" value="1"/>
</dbReference>
<comment type="similarity">
    <text evidence="1">Belongs to the pyrroline-5-carboxylate reductase family.</text>
</comment>
<dbReference type="PANTHER" id="PTHR11645">
    <property type="entry name" value="PYRROLINE-5-CARBOXYLATE REDUCTASE"/>
    <property type="match status" value="1"/>
</dbReference>
<dbReference type="OrthoDB" id="10263291at2759"/>
<dbReference type="VEuPathDB" id="FungiDB:BO78DRAFT_473885"/>
<dbReference type="HAMAP" id="MF_01925">
    <property type="entry name" value="P5C_reductase"/>
    <property type="match status" value="1"/>
</dbReference>
<dbReference type="SUPFAM" id="SSF48179">
    <property type="entry name" value="6-phosphogluconate dehydrogenase C-terminal domain-like"/>
    <property type="match status" value="1"/>
</dbReference>
<dbReference type="Pfam" id="PF14748">
    <property type="entry name" value="P5CR_dimer"/>
    <property type="match status" value="1"/>
</dbReference>
<evidence type="ECO:0000256" key="2">
    <source>
        <dbReference type="PIRSR" id="PIRSR000193-1"/>
    </source>
</evidence>
<feature type="binding site" evidence="2">
    <location>
        <position position="77"/>
    </location>
    <ligand>
        <name>NADPH</name>
        <dbReference type="ChEBI" id="CHEBI:57783"/>
    </ligand>
</feature>
<dbReference type="InterPro" id="IPR000304">
    <property type="entry name" value="Pyrroline-COOH_reductase"/>
</dbReference>
<evidence type="ECO:0000313" key="5">
    <source>
        <dbReference type="EMBL" id="PYI00586.1"/>
    </source>
</evidence>
<feature type="domain" description="Pyrroline-5-carboxylate reductase dimerisation" evidence="4">
    <location>
        <begin position="202"/>
        <end position="300"/>
    </location>
</feature>
<dbReference type="PIRSF" id="PIRSF000193">
    <property type="entry name" value="Pyrrol-5-carb_rd"/>
    <property type="match status" value="1"/>
</dbReference>
<keyword evidence="6" id="KW-1185">Reference proteome</keyword>
<dbReference type="GO" id="GO:0055129">
    <property type="term" value="P:L-proline biosynthetic process"/>
    <property type="evidence" value="ECO:0007669"/>
    <property type="project" value="TreeGrafter"/>
</dbReference>
<dbReference type="STRING" id="1448318.A0A319DS78"/>
<name>A0A319DS78_ASPSB</name>
<gene>
    <name evidence="5" type="ORF">BO78DRAFT_473885</name>
</gene>
<accession>A0A319DS78</accession>
<dbReference type="AlphaFoldDB" id="A0A319DS78"/>
<organism evidence="5 6">
    <name type="scientific">Aspergillus sclerotiicarbonarius (strain CBS 121057 / IBT 28362)</name>
    <dbReference type="NCBI Taxonomy" id="1448318"/>
    <lineage>
        <taxon>Eukaryota</taxon>
        <taxon>Fungi</taxon>
        <taxon>Dikarya</taxon>
        <taxon>Ascomycota</taxon>
        <taxon>Pezizomycotina</taxon>
        <taxon>Eurotiomycetes</taxon>
        <taxon>Eurotiomycetidae</taxon>
        <taxon>Eurotiales</taxon>
        <taxon>Aspergillaceae</taxon>
        <taxon>Aspergillus</taxon>
        <taxon>Aspergillus subgen. Circumdati</taxon>
    </lineage>
</organism>
<dbReference type="Pfam" id="PF03807">
    <property type="entry name" value="F420_oxidored"/>
    <property type="match status" value="1"/>
</dbReference>
<feature type="binding site" evidence="2">
    <location>
        <position position="50"/>
    </location>
    <ligand>
        <name>NADP(+)</name>
        <dbReference type="ChEBI" id="CHEBI:58349"/>
    </ligand>
</feature>